<evidence type="ECO:0000256" key="8">
    <source>
        <dbReference type="ARBA" id="ARBA00022573"/>
    </source>
</evidence>
<name>A0A7X5UT95_9PSEU</name>
<comment type="pathway">
    <text evidence="3 19">Cofactor biosynthesis; adenosylcobalamin biosynthesis; adenosylcobalamin from cob(II)yrinate a,c-diamide: step 7/7.</text>
</comment>
<dbReference type="UniPathway" id="UPA00148">
    <property type="reaction ID" value="UER00238"/>
</dbReference>
<comment type="function">
    <text evidence="14 19">Joins adenosylcobinamide-GDP and alpha-ribazole to generate adenosylcobalamin (Ado-cobalamin). Also synthesizes adenosylcobalamin 5'-phosphate from adenosylcobinamide-GDP and alpha-ribazole 5'-phosphate.</text>
</comment>
<evidence type="ECO:0000256" key="1">
    <source>
        <dbReference type="ARBA" id="ARBA00001946"/>
    </source>
</evidence>
<evidence type="ECO:0000313" key="21">
    <source>
        <dbReference type="Proteomes" id="UP000545493"/>
    </source>
</evidence>
<organism evidence="20 21">
    <name type="scientific">Saccharomonospora amisosensis</name>
    <dbReference type="NCBI Taxonomy" id="1128677"/>
    <lineage>
        <taxon>Bacteria</taxon>
        <taxon>Bacillati</taxon>
        <taxon>Actinomycetota</taxon>
        <taxon>Actinomycetes</taxon>
        <taxon>Pseudonocardiales</taxon>
        <taxon>Pseudonocardiaceae</taxon>
        <taxon>Saccharomonospora</taxon>
    </lineage>
</organism>
<comment type="caution">
    <text evidence="20">The sequence shown here is derived from an EMBL/GenBank/DDBJ whole genome shotgun (WGS) entry which is preliminary data.</text>
</comment>
<dbReference type="Proteomes" id="UP000545493">
    <property type="component" value="Unassembled WGS sequence"/>
</dbReference>
<dbReference type="PANTHER" id="PTHR34148:SF1">
    <property type="entry name" value="ADENOSYLCOBINAMIDE-GDP RIBAZOLETRANSFERASE"/>
    <property type="match status" value="1"/>
</dbReference>
<dbReference type="InterPro" id="IPR003805">
    <property type="entry name" value="CobS"/>
</dbReference>
<evidence type="ECO:0000256" key="16">
    <source>
        <dbReference type="ARBA" id="ARBA00032853"/>
    </source>
</evidence>
<evidence type="ECO:0000256" key="5">
    <source>
        <dbReference type="ARBA" id="ARBA00013200"/>
    </source>
</evidence>
<dbReference type="GO" id="GO:0005886">
    <property type="term" value="C:plasma membrane"/>
    <property type="evidence" value="ECO:0007669"/>
    <property type="project" value="UniProtKB-SubCell"/>
</dbReference>
<keyword evidence="8 19" id="KW-0169">Cobalamin biosynthesis</keyword>
<evidence type="ECO:0000256" key="11">
    <source>
        <dbReference type="ARBA" id="ARBA00022842"/>
    </source>
</evidence>
<protein>
    <recommendedName>
        <fullName evidence="6 19">Adenosylcobinamide-GDP ribazoletransferase</fullName>
        <ecNumber evidence="5 19">2.7.8.26</ecNumber>
    </recommendedName>
    <alternativeName>
        <fullName evidence="16 19">Cobalamin synthase</fullName>
    </alternativeName>
    <alternativeName>
        <fullName evidence="15 19">Cobalamin-5'-phosphate synthase</fullName>
    </alternativeName>
</protein>
<evidence type="ECO:0000256" key="19">
    <source>
        <dbReference type="HAMAP-Rule" id="MF_00719"/>
    </source>
</evidence>
<dbReference type="RefSeq" id="WP_167173683.1">
    <property type="nucleotide sequence ID" value="NZ_JAAOYM010000001.1"/>
</dbReference>
<evidence type="ECO:0000313" key="20">
    <source>
        <dbReference type="EMBL" id="NIJ13710.1"/>
    </source>
</evidence>
<evidence type="ECO:0000256" key="14">
    <source>
        <dbReference type="ARBA" id="ARBA00025228"/>
    </source>
</evidence>
<keyword evidence="11 19" id="KW-0460">Magnesium</keyword>
<evidence type="ECO:0000256" key="6">
    <source>
        <dbReference type="ARBA" id="ARBA00015850"/>
    </source>
</evidence>
<comment type="catalytic activity">
    <reaction evidence="17 19">
        <text>alpha-ribazole + adenosylcob(III)inamide-GDP = adenosylcob(III)alamin + GMP + H(+)</text>
        <dbReference type="Rhea" id="RHEA:16049"/>
        <dbReference type="ChEBI" id="CHEBI:10329"/>
        <dbReference type="ChEBI" id="CHEBI:15378"/>
        <dbReference type="ChEBI" id="CHEBI:18408"/>
        <dbReference type="ChEBI" id="CHEBI:58115"/>
        <dbReference type="ChEBI" id="CHEBI:60487"/>
        <dbReference type="EC" id="2.7.8.26"/>
    </reaction>
</comment>
<accession>A0A7X5UT95</accession>
<evidence type="ECO:0000256" key="3">
    <source>
        <dbReference type="ARBA" id="ARBA00004663"/>
    </source>
</evidence>
<dbReference type="GO" id="GO:0009236">
    <property type="term" value="P:cobalamin biosynthetic process"/>
    <property type="evidence" value="ECO:0007669"/>
    <property type="project" value="UniProtKB-UniRule"/>
</dbReference>
<sequence length="249" mass="24227">MRDSARLALGTLTALPVPAPRVLDRRVAGNAMLLAPVAALPLAAAAVLVVLGGELLRLPALVSATLAVAAVALASRGLHLDGLADTADGLAASYDRERALRIMRSGDSGPAAMVTLLLVLLVQCGALAGAVSAGHGAVAAVLAVVTGRGVLVLGCARGVPSAREEGLGATVAGSVALPLAVLVAVSLAGLAVFAPGLPWWQGPLAVLAAFVVAGALLARAASRFGGVTGDVLGACVESATAAALVVVSV</sequence>
<dbReference type="EMBL" id="JAAOYM010000001">
    <property type="protein sequence ID" value="NIJ13710.1"/>
    <property type="molecule type" value="Genomic_DNA"/>
</dbReference>
<dbReference type="HAMAP" id="MF_00719">
    <property type="entry name" value="CobS"/>
    <property type="match status" value="1"/>
</dbReference>
<keyword evidence="12 19" id="KW-1133">Transmembrane helix</keyword>
<keyword evidence="7 19" id="KW-1003">Cell membrane</keyword>
<evidence type="ECO:0000256" key="13">
    <source>
        <dbReference type="ARBA" id="ARBA00023136"/>
    </source>
</evidence>
<dbReference type="EC" id="2.7.8.26" evidence="5 19"/>
<evidence type="ECO:0000256" key="12">
    <source>
        <dbReference type="ARBA" id="ARBA00022989"/>
    </source>
</evidence>
<dbReference type="GO" id="GO:0008818">
    <property type="term" value="F:cobalamin 5'-phosphate synthase activity"/>
    <property type="evidence" value="ECO:0007669"/>
    <property type="project" value="UniProtKB-UniRule"/>
</dbReference>
<keyword evidence="9 19" id="KW-0808">Transferase</keyword>
<feature type="transmembrane region" description="Helical" evidence="19">
    <location>
        <begin position="171"/>
        <end position="193"/>
    </location>
</feature>
<keyword evidence="21" id="KW-1185">Reference proteome</keyword>
<feature type="transmembrane region" description="Helical" evidence="19">
    <location>
        <begin position="31"/>
        <end position="50"/>
    </location>
</feature>
<reference evidence="20 21" key="1">
    <citation type="submission" date="2020-03" db="EMBL/GenBank/DDBJ databases">
        <title>Sequencing the genomes of 1000 actinobacteria strains.</title>
        <authorList>
            <person name="Klenk H.-P."/>
        </authorList>
    </citation>
    <scope>NUCLEOTIDE SEQUENCE [LARGE SCALE GENOMIC DNA]</scope>
    <source>
        <strain evidence="20 21">DSM 45685</strain>
    </source>
</reference>
<feature type="transmembrane region" description="Helical" evidence="19">
    <location>
        <begin position="111"/>
        <end position="131"/>
    </location>
</feature>
<proteinExistence type="inferred from homology"/>
<evidence type="ECO:0000256" key="17">
    <source>
        <dbReference type="ARBA" id="ARBA00048623"/>
    </source>
</evidence>
<evidence type="ECO:0000256" key="10">
    <source>
        <dbReference type="ARBA" id="ARBA00022692"/>
    </source>
</evidence>
<dbReference type="AlphaFoldDB" id="A0A7X5UT95"/>
<keyword evidence="10 19" id="KW-0812">Transmembrane</keyword>
<comment type="subcellular location">
    <subcellularLocation>
        <location evidence="2 19">Cell membrane</location>
        <topology evidence="2 19">Multi-pass membrane protein</topology>
    </subcellularLocation>
</comment>
<comment type="catalytic activity">
    <reaction evidence="18 19">
        <text>alpha-ribazole 5'-phosphate + adenosylcob(III)inamide-GDP = adenosylcob(III)alamin 5'-phosphate + GMP + H(+)</text>
        <dbReference type="Rhea" id="RHEA:23560"/>
        <dbReference type="ChEBI" id="CHEBI:15378"/>
        <dbReference type="ChEBI" id="CHEBI:57918"/>
        <dbReference type="ChEBI" id="CHEBI:58115"/>
        <dbReference type="ChEBI" id="CHEBI:60487"/>
        <dbReference type="ChEBI" id="CHEBI:60493"/>
        <dbReference type="EC" id="2.7.8.26"/>
    </reaction>
</comment>
<evidence type="ECO:0000256" key="7">
    <source>
        <dbReference type="ARBA" id="ARBA00022475"/>
    </source>
</evidence>
<keyword evidence="13 19" id="KW-0472">Membrane</keyword>
<evidence type="ECO:0000256" key="4">
    <source>
        <dbReference type="ARBA" id="ARBA00010561"/>
    </source>
</evidence>
<gene>
    <name evidence="19" type="primary">cobS</name>
    <name evidence="20" type="ORF">FHU38_004054</name>
</gene>
<feature type="transmembrane region" description="Helical" evidence="19">
    <location>
        <begin position="137"/>
        <end position="159"/>
    </location>
</feature>
<dbReference type="PANTHER" id="PTHR34148">
    <property type="entry name" value="ADENOSYLCOBINAMIDE-GDP RIBAZOLETRANSFERASE"/>
    <property type="match status" value="1"/>
</dbReference>
<comment type="similarity">
    <text evidence="4 19">Belongs to the CobS family.</text>
</comment>
<evidence type="ECO:0000256" key="9">
    <source>
        <dbReference type="ARBA" id="ARBA00022679"/>
    </source>
</evidence>
<feature type="transmembrane region" description="Helical" evidence="19">
    <location>
        <begin position="56"/>
        <end position="74"/>
    </location>
</feature>
<evidence type="ECO:0000256" key="18">
    <source>
        <dbReference type="ARBA" id="ARBA00049504"/>
    </source>
</evidence>
<dbReference type="Pfam" id="PF02654">
    <property type="entry name" value="CobS"/>
    <property type="match status" value="1"/>
</dbReference>
<dbReference type="GO" id="GO:0051073">
    <property type="term" value="F:adenosylcobinamide-GDP ribazoletransferase activity"/>
    <property type="evidence" value="ECO:0007669"/>
    <property type="project" value="UniProtKB-UniRule"/>
</dbReference>
<feature type="transmembrane region" description="Helical" evidence="19">
    <location>
        <begin position="199"/>
        <end position="218"/>
    </location>
</feature>
<evidence type="ECO:0000256" key="15">
    <source>
        <dbReference type="ARBA" id="ARBA00032605"/>
    </source>
</evidence>
<evidence type="ECO:0000256" key="2">
    <source>
        <dbReference type="ARBA" id="ARBA00004651"/>
    </source>
</evidence>
<comment type="cofactor">
    <cofactor evidence="1 19">
        <name>Mg(2+)</name>
        <dbReference type="ChEBI" id="CHEBI:18420"/>
    </cofactor>
</comment>